<keyword evidence="1" id="KW-0539">Nucleus</keyword>
<feature type="DNA-binding region" description="HMG box" evidence="1">
    <location>
        <begin position="59"/>
        <end position="138"/>
    </location>
</feature>
<dbReference type="EMBL" id="BEXD01000463">
    <property type="protein sequence ID" value="GBB87667.1"/>
    <property type="molecule type" value="Genomic_DNA"/>
</dbReference>
<evidence type="ECO:0000313" key="4">
    <source>
        <dbReference type="EMBL" id="GES78751.1"/>
    </source>
</evidence>
<dbReference type="EMBL" id="BLAL01000040">
    <property type="protein sequence ID" value="GES78751.1"/>
    <property type="molecule type" value="Genomic_DNA"/>
</dbReference>
<sequence>MMKRTPRTKQARYDNEELNRKYKHVLDNVQQLMKFMIPNNQIPDAKDFLPKAKLEDIHIKKPTNSFMLFKNELIKKYGLLDRIREIEGSSSKETMQIATKLGGILWNRLDREDQIKISFNELAQKVKDIHKSEYPNYKPKQKSPNTKKLRFKLVNAIDDVPIPQAETEFTISNEISQIPPQFTFIQSPPQFNFFPQMDNERNIIFTNTSEIYIHPYYHDLLASPKWMNCSK</sequence>
<reference evidence="3 5" key="1">
    <citation type="submission" date="2017-11" db="EMBL/GenBank/DDBJ databases">
        <title>The genome of Rhizophagus clarus HR1 reveals common genetic basis of auxotrophy among arbuscular mycorrhizal fungi.</title>
        <authorList>
            <person name="Kobayashi Y."/>
        </authorList>
    </citation>
    <scope>NUCLEOTIDE SEQUENCE [LARGE SCALE GENOMIC DNA]</scope>
    <source>
        <strain evidence="3 5">HR1</strain>
    </source>
</reference>
<dbReference type="AlphaFoldDB" id="A0A2Z6QBT7"/>
<dbReference type="Gene3D" id="1.10.30.10">
    <property type="entry name" value="High mobility group box domain"/>
    <property type="match status" value="1"/>
</dbReference>
<dbReference type="InterPro" id="IPR009071">
    <property type="entry name" value="HMG_box_dom"/>
</dbReference>
<accession>A0A2Z6QBT7</accession>
<comment type="caution">
    <text evidence="3">The sequence shown here is derived from an EMBL/GenBank/DDBJ whole genome shotgun (WGS) entry which is preliminary data.</text>
</comment>
<name>A0A2Z6QBT7_9GLOM</name>
<evidence type="ECO:0000259" key="2">
    <source>
        <dbReference type="PROSITE" id="PS50118"/>
    </source>
</evidence>
<dbReference type="InterPro" id="IPR036910">
    <property type="entry name" value="HMG_box_dom_sf"/>
</dbReference>
<evidence type="ECO:0000313" key="3">
    <source>
        <dbReference type="EMBL" id="GBB87667.1"/>
    </source>
</evidence>
<dbReference type="GO" id="GO:0005634">
    <property type="term" value="C:nucleus"/>
    <property type="evidence" value="ECO:0007669"/>
    <property type="project" value="UniProtKB-UniRule"/>
</dbReference>
<dbReference type="OrthoDB" id="6247875at2759"/>
<dbReference type="PROSITE" id="PS50118">
    <property type="entry name" value="HMG_BOX_2"/>
    <property type="match status" value="1"/>
</dbReference>
<organism evidence="3 5">
    <name type="scientific">Rhizophagus clarus</name>
    <dbReference type="NCBI Taxonomy" id="94130"/>
    <lineage>
        <taxon>Eukaryota</taxon>
        <taxon>Fungi</taxon>
        <taxon>Fungi incertae sedis</taxon>
        <taxon>Mucoromycota</taxon>
        <taxon>Glomeromycotina</taxon>
        <taxon>Glomeromycetes</taxon>
        <taxon>Glomerales</taxon>
        <taxon>Glomeraceae</taxon>
        <taxon>Rhizophagus</taxon>
    </lineage>
</organism>
<dbReference type="Proteomes" id="UP000615446">
    <property type="component" value="Unassembled WGS sequence"/>
</dbReference>
<keyword evidence="5" id="KW-1185">Reference proteome</keyword>
<protein>
    <recommendedName>
        <fullName evidence="2">HMG box domain-containing protein</fullName>
    </recommendedName>
</protein>
<reference evidence="4" key="2">
    <citation type="submission" date="2019-10" db="EMBL/GenBank/DDBJ databases">
        <title>Conservation and host-specific expression of non-tandemly repeated heterogenous ribosome RNA gene in arbuscular mycorrhizal fungi.</title>
        <authorList>
            <person name="Maeda T."/>
            <person name="Kobayashi Y."/>
            <person name="Nakagawa T."/>
            <person name="Ezawa T."/>
            <person name="Yamaguchi K."/>
            <person name="Bino T."/>
            <person name="Nishimoto Y."/>
            <person name="Shigenobu S."/>
            <person name="Kawaguchi M."/>
        </authorList>
    </citation>
    <scope>NUCLEOTIDE SEQUENCE</scope>
    <source>
        <strain evidence="4">HR1</strain>
    </source>
</reference>
<dbReference type="SMART" id="SM00398">
    <property type="entry name" value="HMG"/>
    <property type="match status" value="1"/>
</dbReference>
<keyword evidence="1" id="KW-0238">DNA-binding</keyword>
<feature type="domain" description="HMG box" evidence="2">
    <location>
        <begin position="59"/>
        <end position="138"/>
    </location>
</feature>
<gene>
    <name evidence="4" type="ORF">RCL2_000606100</name>
    <name evidence="3" type="ORF">RclHR1_14140001</name>
</gene>
<proteinExistence type="predicted"/>
<dbReference type="GO" id="GO:0003677">
    <property type="term" value="F:DNA binding"/>
    <property type="evidence" value="ECO:0007669"/>
    <property type="project" value="UniProtKB-UniRule"/>
</dbReference>
<dbReference type="STRING" id="94130.A0A2Z6QBT7"/>
<dbReference type="Proteomes" id="UP000247702">
    <property type="component" value="Unassembled WGS sequence"/>
</dbReference>
<evidence type="ECO:0000256" key="1">
    <source>
        <dbReference type="PROSITE-ProRule" id="PRU00267"/>
    </source>
</evidence>
<dbReference type="SUPFAM" id="SSF47095">
    <property type="entry name" value="HMG-box"/>
    <property type="match status" value="1"/>
</dbReference>
<evidence type="ECO:0000313" key="5">
    <source>
        <dbReference type="Proteomes" id="UP000247702"/>
    </source>
</evidence>